<evidence type="ECO:0000313" key="3">
    <source>
        <dbReference type="Proteomes" id="UP000274504"/>
    </source>
</evidence>
<dbReference type="Proteomes" id="UP000321570">
    <property type="component" value="Unassembled WGS sequence"/>
</dbReference>
<evidence type="ECO:0000313" key="5">
    <source>
        <dbReference type="WBParaSite" id="HDID_0001099101-mRNA-1"/>
    </source>
</evidence>
<reference evidence="2 4" key="3">
    <citation type="submission" date="2019-07" db="EMBL/GenBank/DDBJ databases">
        <authorList>
            <person name="Jastrzebski P J."/>
            <person name="Paukszto L."/>
            <person name="Jastrzebski P J."/>
        </authorList>
    </citation>
    <scope>NUCLEOTIDE SEQUENCE [LARGE SCALE GENOMIC DNA]</scope>
    <source>
        <strain evidence="2 4">WMS-il1</strain>
    </source>
</reference>
<dbReference type="EMBL" id="UYSG01012246">
    <property type="protein sequence ID" value="VDL64516.1"/>
    <property type="molecule type" value="Genomic_DNA"/>
</dbReference>
<gene>
    <name evidence="1" type="ORF">HDID_LOCUS10988</name>
    <name evidence="2" type="ORF">WMSIL1_LOCUS7488</name>
</gene>
<dbReference type="Proteomes" id="UP000274504">
    <property type="component" value="Unassembled WGS sequence"/>
</dbReference>
<dbReference type="WBParaSite" id="HDID_0001099101-mRNA-1">
    <property type="protein sequence ID" value="HDID_0001099101-mRNA-1"/>
    <property type="gene ID" value="HDID_0001099101"/>
</dbReference>
<evidence type="ECO:0000313" key="2">
    <source>
        <dbReference type="EMBL" id="VUZ48075.1"/>
    </source>
</evidence>
<accession>A0A0R3SYZ5</accession>
<sequence>MNKKTKSLTDSLILRARIIKKTENGDLLAKINIECSVTFQTCESGAPNQEKRKGQVELEGGGSNCLEAESCSRELLDGCSSRTWQKISIEVNNMKKKKKQTKDASITQ</sequence>
<proteinExistence type="predicted"/>
<evidence type="ECO:0000313" key="4">
    <source>
        <dbReference type="Proteomes" id="UP000321570"/>
    </source>
</evidence>
<keyword evidence="4" id="KW-1185">Reference proteome</keyword>
<organism evidence="5">
    <name type="scientific">Hymenolepis diminuta</name>
    <name type="common">Rat tapeworm</name>
    <dbReference type="NCBI Taxonomy" id="6216"/>
    <lineage>
        <taxon>Eukaryota</taxon>
        <taxon>Metazoa</taxon>
        <taxon>Spiralia</taxon>
        <taxon>Lophotrochozoa</taxon>
        <taxon>Platyhelminthes</taxon>
        <taxon>Cestoda</taxon>
        <taxon>Eucestoda</taxon>
        <taxon>Cyclophyllidea</taxon>
        <taxon>Hymenolepididae</taxon>
        <taxon>Hymenolepis</taxon>
    </lineage>
</organism>
<protein>
    <submittedName>
        <fullName evidence="1 5">Uncharacterized protein</fullName>
    </submittedName>
</protein>
<evidence type="ECO:0000313" key="1">
    <source>
        <dbReference type="EMBL" id="VDL64516.1"/>
    </source>
</evidence>
<reference evidence="1 3" key="2">
    <citation type="submission" date="2018-11" db="EMBL/GenBank/DDBJ databases">
        <authorList>
            <consortium name="Pathogen Informatics"/>
        </authorList>
    </citation>
    <scope>NUCLEOTIDE SEQUENCE [LARGE SCALE GENOMIC DNA]</scope>
</reference>
<reference evidence="5" key="1">
    <citation type="submission" date="2017-02" db="UniProtKB">
        <authorList>
            <consortium name="WormBaseParasite"/>
        </authorList>
    </citation>
    <scope>IDENTIFICATION</scope>
</reference>
<dbReference type="AlphaFoldDB" id="A0A0R3SYZ5"/>
<dbReference type="EMBL" id="CABIJS010000275">
    <property type="protein sequence ID" value="VUZ48075.1"/>
    <property type="molecule type" value="Genomic_DNA"/>
</dbReference>
<name>A0A0R3SYZ5_HYMDI</name>